<protein>
    <submittedName>
        <fullName evidence="3">Toxin RelE2</fullName>
    </submittedName>
</protein>
<keyword evidence="2" id="KW-1277">Toxin-antitoxin system</keyword>
<dbReference type="InterPro" id="IPR051803">
    <property type="entry name" value="TA_system_RelE-like_toxin"/>
</dbReference>
<evidence type="ECO:0000256" key="2">
    <source>
        <dbReference type="ARBA" id="ARBA00022649"/>
    </source>
</evidence>
<evidence type="ECO:0000313" key="3">
    <source>
        <dbReference type="EMBL" id="OIQ86707.1"/>
    </source>
</evidence>
<reference evidence="3" key="1">
    <citation type="submission" date="2016-10" db="EMBL/GenBank/DDBJ databases">
        <title>Sequence of Gallionella enrichment culture.</title>
        <authorList>
            <person name="Poehlein A."/>
            <person name="Muehling M."/>
            <person name="Daniel R."/>
        </authorList>
    </citation>
    <scope>NUCLEOTIDE SEQUENCE</scope>
</reference>
<gene>
    <name evidence="3" type="primary">relE2</name>
    <name evidence="3" type="ORF">GALL_314460</name>
</gene>
<dbReference type="PANTHER" id="PTHR33755">
    <property type="entry name" value="TOXIN PARE1-RELATED"/>
    <property type="match status" value="1"/>
</dbReference>
<comment type="caution">
    <text evidence="3">The sequence shown here is derived from an EMBL/GenBank/DDBJ whole genome shotgun (WGS) entry which is preliminary data.</text>
</comment>
<dbReference type="InterPro" id="IPR035093">
    <property type="entry name" value="RelE/ParE_toxin_dom_sf"/>
</dbReference>
<dbReference type="AlphaFoldDB" id="A0A1J5RAK2"/>
<name>A0A1J5RAK2_9ZZZZ</name>
<comment type="similarity">
    <text evidence="1">Belongs to the RelE toxin family.</text>
</comment>
<dbReference type="InterPro" id="IPR007712">
    <property type="entry name" value="RelE/ParE_toxin"/>
</dbReference>
<proteinExistence type="inferred from homology"/>
<organism evidence="3">
    <name type="scientific">mine drainage metagenome</name>
    <dbReference type="NCBI Taxonomy" id="410659"/>
    <lineage>
        <taxon>unclassified sequences</taxon>
        <taxon>metagenomes</taxon>
        <taxon>ecological metagenomes</taxon>
    </lineage>
</organism>
<dbReference type="Gene3D" id="3.30.2310.20">
    <property type="entry name" value="RelE-like"/>
    <property type="match status" value="1"/>
</dbReference>
<dbReference type="EMBL" id="MLJW01000464">
    <property type="protein sequence ID" value="OIQ86707.1"/>
    <property type="molecule type" value="Genomic_DNA"/>
</dbReference>
<dbReference type="Pfam" id="PF05016">
    <property type="entry name" value="ParE_toxin"/>
    <property type="match status" value="1"/>
</dbReference>
<sequence>MQVKWLRTALTNLIDEADYIAEENPKAANEFVGQIMGSIEQLAAYPSLGRPGRIFGTRELVVSGYPYIIPYRVKNETVEILRIFHTSRRWPRKF</sequence>
<evidence type="ECO:0000256" key="1">
    <source>
        <dbReference type="ARBA" id="ARBA00006226"/>
    </source>
</evidence>
<accession>A0A1J5RAK2</accession>